<name>A0ABU5VNJ6_9BACT</name>
<organism evidence="2 3">
    <name type="scientific">Bacteriovorax antarcticus</name>
    <dbReference type="NCBI Taxonomy" id="3088717"/>
    <lineage>
        <taxon>Bacteria</taxon>
        <taxon>Pseudomonadati</taxon>
        <taxon>Bdellovibrionota</taxon>
        <taxon>Bacteriovoracia</taxon>
        <taxon>Bacteriovoracales</taxon>
        <taxon>Bacteriovoracaceae</taxon>
        <taxon>Bacteriovorax</taxon>
    </lineage>
</organism>
<sequence length="110" mass="12850">MAKLQNPVLLRNKKGQSVVEYILLLVVITSIGYSFYNNRAFKNFIKGDVGLFANLRKRMEYSYRYGREMDANVDHDQAMSFQYQSNRHDTYFNAKTGQSHFFSGLEPYGE</sequence>
<evidence type="ECO:0000256" key="1">
    <source>
        <dbReference type="SAM" id="Phobius"/>
    </source>
</evidence>
<dbReference type="Proteomes" id="UP001302274">
    <property type="component" value="Unassembled WGS sequence"/>
</dbReference>
<gene>
    <name evidence="2" type="ORF">SHI21_00255</name>
</gene>
<dbReference type="EMBL" id="JAYGJQ010000001">
    <property type="protein sequence ID" value="MEA9354613.1"/>
    <property type="molecule type" value="Genomic_DNA"/>
</dbReference>
<evidence type="ECO:0000313" key="3">
    <source>
        <dbReference type="Proteomes" id="UP001302274"/>
    </source>
</evidence>
<protein>
    <recommendedName>
        <fullName evidence="4">Prepilin-type N-terminal cleavage/methylation domain-containing protein</fullName>
    </recommendedName>
</protein>
<reference evidence="2 3" key="1">
    <citation type="submission" date="2023-11" db="EMBL/GenBank/DDBJ databases">
        <title>A Novel Polar Bacteriovorax (B. antarcticus) Isolated from the Biocrust in Antarctica.</title>
        <authorList>
            <person name="Mun W."/>
            <person name="Choi S.Y."/>
            <person name="Mitchell R.J."/>
        </authorList>
    </citation>
    <scope>NUCLEOTIDE SEQUENCE [LARGE SCALE GENOMIC DNA]</scope>
    <source>
        <strain evidence="2 3">PP10</strain>
    </source>
</reference>
<dbReference type="RefSeq" id="WP_323574053.1">
    <property type="nucleotide sequence ID" value="NZ_JAYGJQ010000001.1"/>
</dbReference>
<accession>A0ABU5VNJ6</accession>
<keyword evidence="1" id="KW-1133">Transmembrane helix</keyword>
<evidence type="ECO:0008006" key="4">
    <source>
        <dbReference type="Google" id="ProtNLM"/>
    </source>
</evidence>
<proteinExistence type="predicted"/>
<keyword evidence="1" id="KW-0812">Transmembrane</keyword>
<keyword evidence="3" id="KW-1185">Reference proteome</keyword>
<feature type="transmembrane region" description="Helical" evidence="1">
    <location>
        <begin position="18"/>
        <end position="36"/>
    </location>
</feature>
<comment type="caution">
    <text evidence="2">The sequence shown here is derived from an EMBL/GenBank/DDBJ whole genome shotgun (WGS) entry which is preliminary data.</text>
</comment>
<evidence type="ECO:0000313" key="2">
    <source>
        <dbReference type="EMBL" id="MEA9354613.1"/>
    </source>
</evidence>
<keyword evidence="1" id="KW-0472">Membrane</keyword>